<dbReference type="Proteomes" id="UP000012046">
    <property type="component" value="Unassembled WGS sequence"/>
</dbReference>
<dbReference type="EMBL" id="AHTH01000028">
    <property type="protein sequence ID" value="EHR40827.1"/>
    <property type="molecule type" value="Genomic_DNA"/>
</dbReference>
<dbReference type="STRING" id="1129374.AJE_09719"/>
<evidence type="ECO:0000313" key="2">
    <source>
        <dbReference type="Proteomes" id="UP000012046"/>
    </source>
</evidence>
<protein>
    <submittedName>
        <fullName evidence="1">Uncharacterized protein</fullName>
    </submittedName>
</protein>
<reference evidence="1 2" key="1">
    <citation type="journal article" date="2012" name="J. Bacteriol.">
        <title>Genome Sequence of Extracellular-Protease-Producing Alishewanella jeotgali Isolated from Traditional Korean Fermented Seafood.</title>
        <authorList>
            <person name="Jung J."/>
            <person name="Chun J."/>
            <person name="Park W."/>
        </authorList>
    </citation>
    <scope>NUCLEOTIDE SEQUENCE [LARGE SCALE GENOMIC DNA]</scope>
    <source>
        <strain evidence="1 2">KCTC 22429</strain>
    </source>
</reference>
<sequence length="65" mass="7479">MFYFSLLDCTCLTAKKQSTELIKPALYRYFRQSAVWLAVIFITITKLSVKDIACNLLSRTIGLKE</sequence>
<evidence type="ECO:0000313" key="1">
    <source>
        <dbReference type="EMBL" id="EHR40827.1"/>
    </source>
</evidence>
<name>H3ZF09_9ALTE</name>
<gene>
    <name evidence="1" type="ORF">AJE_09719</name>
</gene>
<keyword evidence="2" id="KW-1185">Reference proteome</keyword>
<proteinExistence type="predicted"/>
<comment type="caution">
    <text evidence="1">The sequence shown here is derived from an EMBL/GenBank/DDBJ whole genome shotgun (WGS) entry which is preliminary data.</text>
</comment>
<organism evidence="1 2">
    <name type="scientific">Alishewanella jeotgali KCTC 22429</name>
    <dbReference type="NCBI Taxonomy" id="1129374"/>
    <lineage>
        <taxon>Bacteria</taxon>
        <taxon>Pseudomonadati</taxon>
        <taxon>Pseudomonadota</taxon>
        <taxon>Gammaproteobacteria</taxon>
        <taxon>Alteromonadales</taxon>
        <taxon>Alteromonadaceae</taxon>
        <taxon>Alishewanella</taxon>
    </lineage>
</organism>
<dbReference type="AlphaFoldDB" id="H3ZF09"/>
<accession>H3ZF09</accession>